<reference evidence="2 3" key="1">
    <citation type="journal article" date="2013" name="Genome Announc.">
        <title>Draft Genome Sequence of Strain JLT2015T, Belonging to the Family Sphingomonadaceae of the Alphaproteobacteria.</title>
        <authorList>
            <person name="Tang K."/>
            <person name="Liu K."/>
            <person name="Li S."/>
            <person name="Jiao N."/>
        </authorList>
    </citation>
    <scope>NUCLEOTIDE SEQUENCE [LARGE SCALE GENOMIC DNA]</scope>
    <source>
        <strain evidence="2 3">JLT2015</strain>
    </source>
</reference>
<evidence type="ECO:0000259" key="1">
    <source>
        <dbReference type="Pfam" id="PF03435"/>
    </source>
</evidence>
<feature type="domain" description="Saccharopine dehydrogenase NADP binding" evidence="1">
    <location>
        <begin position="4"/>
        <end position="120"/>
    </location>
</feature>
<dbReference type="AlphaFoldDB" id="M2U7L8"/>
<proteinExistence type="predicted"/>
<keyword evidence="3" id="KW-1185">Reference proteome</keyword>
<dbReference type="Gene3D" id="3.40.50.720">
    <property type="entry name" value="NAD(P)-binding Rossmann-like Domain"/>
    <property type="match status" value="1"/>
</dbReference>
<comment type="caution">
    <text evidence="2">The sequence shown here is derived from an EMBL/GenBank/DDBJ whole genome shotgun (WGS) entry which is preliminary data.</text>
</comment>
<dbReference type="Pfam" id="PF03435">
    <property type="entry name" value="Sacchrp_dh_NADP"/>
    <property type="match status" value="1"/>
</dbReference>
<dbReference type="EMBL" id="AMRV01000002">
    <property type="protein sequence ID" value="EMD83993.1"/>
    <property type="molecule type" value="Genomic_DNA"/>
</dbReference>
<name>M2U7L8_9SPHN</name>
<organism evidence="2 3">
    <name type="scientific">Pacificimonas flava</name>
    <dbReference type="NCBI Taxonomy" id="1234595"/>
    <lineage>
        <taxon>Bacteria</taxon>
        <taxon>Pseudomonadati</taxon>
        <taxon>Pseudomonadota</taxon>
        <taxon>Alphaproteobacteria</taxon>
        <taxon>Sphingomonadales</taxon>
        <taxon>Sphingosinicellaceae</taxon>
        <taxon>Pacificimonas</taxon>
    </lineage>
</organism>
<dbReference type="PANTHER" id="PTHR43781:SF1">
    <property type="entry name" value="SACCHAROPINE DEHYDROGENASE"/>
    <property type="match status" value="1"/>
</dbReference>
<dbReference type="OrthoDB" id="4420885at2"/>
<dbReference type="InterPro" id="IPR036291">
    <property type="entry name" value="NAD(P)-bd_dom_sf"/>
</dbReference>
<accession>M2U7L8</accession>
<dbReference type="Proteomes" id="UP000011717">
    <property type="component" value="Unassembled WGS sequence"/>
</dbReference>
<gene>
    <name evidence="2" type="ORF">C725_0965</name>
</gene>
<protein>
    <submittedName>
        <fullName evidence="2">Integral membrane protein</fullName>
    </submittedName>
</protein>
<evidence type="ECO:0000313" key="2">
    <source>
        <dbReference type="EMBL" id="EMD83993.1"/>
    </source>
</evidence>
<sequence length="346" mass="36355">MGQILLYGAYGYTGRLVTERAAARGLAPILAGRNEGKLTDLAARYGDLPVRAFGLGEVGGNLEGVTTLLNLAGPFSRTADPLARACMAAGIHYVDITGEIAVFETLHAFGPQAAAAGTVLLPGAGFDVVPSDCLAAHVHRRMPDAVSLEIVIGGLTELSRGTARTALESIDTGTKARRGGQIVTLPGTPRGTADLGRGLRPTVQMSWGDVATAFWSTGIPDIDVYFEANERLERVMRLPAAARWFLGTPPGRALANRAIDRQPAGPDENMRASGRAVILAEATDAEGNRAISELETPEAYRLTAMTALETALRVDRGDATAGFHTPSTAFGPDFVMSFPGVSRSDV</sequence>
<dbReference type="RefSeq" id="WP_008600493.1">
    <property type="nucleotide sequence ID" value="NZ_AMRV01000002.1"/>
</dbReference>
<dbReference type="InterPro" id="IPR005097">
    <property type="entry name" value="Sacchrp_dh_NADP-bd"/>
</dbReference>
<evidence type="ECO:0000313" key="3">
    <source>
        <dbReference type="Proteomes" id="UP000011717"/>
    </source>
</evidence>
<dbReference type="SUPFAM" id="SSF51735">
    <property type="entry name" value="NAD(P)-binding Rossmann-fold domains"/>
    <property type="match status" value="1"/>
</dbReference>
<dbReference type="PANTHER" id="PTHR43781">
    <property type="entry name" value="SACCHAROPINE DEHYDROGENASE"/>
    <property type="match status" value="1"/>
</dbReference>